<evidence type="ECO:0000256" key="8">
    <source>
        <dbReference type="ARBA" id="ARBA00022840"/>
    </source>
</evidence>
<dbReference type="EMBL" id="FNXT01000133">
    <property type="protein sequence ID" value="SZX61265.1"/>
    <property type="molecule type" value="Genomic_DNA"/>
</dbReference>
<evidence type="ECO:0000256" key="7">
    <source>
        <dbReference type="ARBA" id="ARBA00022741"/>
    </source>
</evidence>
<dbReference type="GO" id="GO:0015940">
    <property type="term" value="P:pantothenate biosynthetic process"/>
    <property type="evidence" value="ECO:0007669"/>
    <property type="project" value="UniProtKB-UniPathway"/>
</dbReference>
<dbReference type="GO" id="GO:0004592">
    <property type="term" value="F:pantoate-beta-alanine ligase activity"/>
    <property type="evidence" value="ECO:0007669"/>
    <property type="project" value="UniProtKB-EC"/>
</dbReference>
<evidence type="ECO:0000256" key="1">
    <source>
        <dbReference type="ARBA" id="ARBA00004990"/>
    </source>
</evidence>
<dbReference type="InterPro" id="IPR003721">
    <property type="entry name" value="Pantoate_ligase"/>
</dbReference>
<dbReference type="InterPro" id="IPR042176">
    <property type="entry name" value="Pantoate_ligase_C"/>
</dbReference>
<dbReference type="NCBIfam" id="TIGR00018">
    <property type="entry name" value="panC"/>
    <property type="match status" value="1"/>
</dbReference>
<dbReference type="STRING" id="3088.A0A383V6N6"/>
<evidence type="ECO:0000256" key="11">
    <source>
        <dbReference type="ARBA" id="ARBA00048258"/>
    </source>
</evidence>
<dbReference type="PANTHER" id="PTHR21299">
    <property type="entry name" value="CYTIDYLATE KINASE/PANTOATE-BETA-ALANINE LIGASE"/>
    <property type="match status" value="1"/>
</dbReference>
<dbReference type="InterPro" id="IPR004821">
    <property type="entry name" value="Cyt_trans-like"/>
</dbReference>
<keyword evidence="8" id="KW-0067">ATP-binding</keyword>
<organism evidence="12 13">
    <name type="scientific">Tetradesmus obliquus</name>
    <name type="common">Green alga</name>
    <name type="synonym">Acutodesmus obliquus</name>
    <dbReference type="NCBI Taxonomy" id="3088"/>
    <lineage>
        <taxon>Eukaryota</taxon>
        <taxon>Viridiplantae</taxon>
        <taxon>Chlorophyta</taxon>
        <taxon>core chlorophytes</taxon>
        <taxon>Chlorophyceae</taxon>
        <taxon>CS clade</taxon>
        <taxon>Sphaeropleales</taxon>
        <taxon>Scenedesmaceae</taxon>
        <taxon>Tetradesmus</taxon>
    </lineage>
</organism>
<evidence type="ECO:0000256" key="5">
    <source>
        <dbReference type="ARBA" id="ARBA00022598"/>
    </source>
</evidence>
<keyword evidence="6" id="KW-0566">Pantothenate biosynthesis</keyword>
<reference evidence="12 13" key="1">
    <citation type="submission" date="2016-10" db="EMBL/GenBank/DDBJ databases">
        <authorList>
            <person name="Cai Z."/>
        </authorList>
    </citation>
    <scope>NUCLEOTIDE SEQUENCE [LARGE SCALE GENOMIC DNA]</scope>
</reference>
<gene>
    <name evidence="12" type="ORF">BQ4739_LOCUS1778</name>
</gene>
<dbReference type="PANTHER" id="PTHR21299:SF1">
    <property type="entry name" value="PANTOATE--BETA-ALANINE LIGASE"/>
    <property type="match status" value="1"/>
</dbReference>
<dbReference type="NCBIfam" id="TIGR00125">
    <property type="entry name" value="cyt_tran_rel"/>
    <property type="match status" value="1"/>
</dbReference>
<name>A0A383V6N6_TETOB</name>
<dbReference type="Gene3D" id="3.40.50.620">
    <property type="entry name" value="HUPs"/>
    <property type="match status" value="1"/>
</dbReference>
<dbReference type="InterPro" id="IPR014729">
    <property type="entry name" value="Rossmann-like_a/b/a_fold"/>
</dbReference>
<evidence type="ECO:0000313" key="13">
    <source>
        <dbReference type="Proteomes" id="UP000256970"/>
    </source>
</evidence>
<dbReference type="GO" id="GO:0005524">
    <property type="term" value="F:ATP binding"/>
    <property type="evidence" value="ECO:0007669"/>
    <property type="project" value="UniProtKB-KW"/>
</dbReference>
<dbReference type="Pfam" id="PF02569">
    <property type="entry name" value="Pantoate_ligase"/>
    <property type="match status" value="1"/>
</dbReference>
<dbReference type="EC" id="6.3.2.1" evidence="3"/>
<evidence type="ECO:0000256" key="2">
    <source>
        <dbReference type="ARBA" id="ARBA00009256"/>
    </source>
</evidence>
<sequence length="319" mass="35266">MEELRIPIFTEKRDMKDFARRHRMAGKRVGLVGTMGAVHAGHLSLVHRAAELCDIVICMIYINPAQFTVNEDFDSYPRSMTTDALQIQQAGAHAVFAPKTFYHVIEDSAADADAAAAADKAQVVGQEQQVHPMAHETWVTVERMQQGLCGQSRPHLFRGIATICIKMYNTMMPDVFVLGQKDYQQNRVIERLTRDLDFDVEVVEAPTVREADGLAMSSRNVNLTPEARAQAPAIYAALSWAQQAAQQRQVTSATDLVAEVTARIAAAGGRVDYVEARHAEHLEVVQGDVTAQLTVIAVAVNYEGKRGKDVRLTDNIVIR</sequence>
<dbReference type="SUPFAM" id="SSF52374">
    <property type="entry name" value="Nucleotidylyl transferase"/>
    <property type="match status" value="1"/>
</dbReference>
<dbReference type="Gene3D" id="3.30.1300.10">
    <property type="entry name" value="Pantoate-beta-alanine ligase, C-terminal domain"/>
    <property type="match status" value="1"/>
</dbReference>
<comment type="similarity">
    <text evidence="2">Belongs to the pantothenate synthetase family.</text>
</comment>
<dbReference type="AlphaFoldDB" id="A0A383V6N6"/>
<evidence type="ECO:0000313" key="12">
    <source>
        <dbReference type="EMBL" id="SZX61265.1"/>
    </source>
</evidence>
<accession>A0A383V6N6</accession>
<dbReference type="HAMAP" id="MF_00158">
    <property type="entry name" value="PanC"/>
    <property type="match status" value="1"/>
</dbReference>
<dbReference type="GO" id="GO:0005829">
    <property type="term" value="C:cytosol"/>
    <property type="evidence" value="ECO:0007669"/>
    <property type="project" value="TreeGrafter"/>
</dbReference>
<keyword evidence="13" id="KW-1185">Reference proteome</keyword>
<evidence type="ECO:0000256" key="6">
    <source>
        <dbReference type="ARBA" id="ARBA00022655"/>
    </source>
</evidence>
<evidence type="ECO:0000256" key="10">
    <source>
        <dbReference type="ARBA" id="ARBA00032806"/>
    </source>
</evidence>
<comment type="catalytic activity">
    <reaction evidence="11">
        <text>(R)-pantoate + beta-alanine + ATP = (R)-pantothenate + AMP + diphosphate + H(+)</text>
        <dbReference type="Rhea" id="RHEA:10912"/>
        <dbReference type="ChEBI" id="CHEBI:15378"/>
        <dbReference type="ChEBI" id="CHEBI:15980"/>
        <dbReference type="ChEBI" id="CHEBI:29032"/>
        <dbReference type="ChEBI" id="CHEBI:30616"/>
        <dbReference type="ChEBI" id="CHEBI:33019"/>
        <dbReference type="ChEBI" id="CHEBI:57966"/>
        <dbReference type="ChEBI" id="CHEBI:456215"/>
        <dbReference type="EC" id="6.3.2.1"/>
    </reaction>
</comment>
<evidence type="ECO:0000256" key="9">
    <source>
        <dbReference type="ARBA" id="ARBA00029902"/>
    </source>
</evidence>
<proteinExistence type="inferred from homology"/>
<comment type="pathway">
    <text evidence="1">Cofactor biosynthesis; (R)-pantothenate biosynthesis; (R)-pantothenate from (R)-pantoate and beta-alanine: step 1/1.</text>
</comment>
<dbReference type="Proteomes" id="UP000256970">
    <property type="component" value="Unassembled WGS sequence"/>
</dbReference>
<evidence type="ECO:0000256" key="3">
    <source>
        <dbReference type="ARBA" id="ARBA00012219"/>
    </source>
</evidence>
<dbReference type="UniPathway" id="UPA00028">
    <property type="reaction ID" value="UER00005"/>
</dbReference>
<protein>
    <recommendedName>
        <fullName evidence="4">Pantoate--beta-alanine ligase</fullName>
        <ecNumber evidence="3">6.3.2.1</ecNumber>
    </recommendedName>
    <alternativeName>
        <fullName evidence="10">Pantoate-activating enzyme</fullName>
    </alternativeName>
    <alternativeName>
        <fullName evidence="9">Pantothenate synthetase</fullName>
    </alternativeName>
</protein>
<keyword evidence="7" id="KW-0547">Nucleotide-binding</keyword>
<evidence type="ECO:0000256" key="4">
    <source>
        <dbReference type="ARBA" id="ARBA00015647"/>
    </source>
</evidence>
<keyword evidence="5" id="KW-0436">Ligase</keyword>